<dbReference type="Proteomes" id="UP001315278">
    <property type="component" value="Unassembled WGS sequence"/>
</dbReference>
<evidence type="ECO:0000256" key="1">
    <source>
        <dbReference type="ARBA" id="ARBA00022679"/>
    </source>
</evidence>
<dbReference type="CDD" id="cd04301">
    <property type="entry name" value="NAT_SF"/>
    <property type="match status" value="2"/>
</dbReference>
<keyword evidence="1" id="KW-0808">Transferase</keyword>
<protein>
    <submittedName>
        <fullName evidence="4">GNAT family N-acetyltransferase</fullName>
    </submittedName>
</protein>
<dbReference type="Gene3D" id="3.40.630.30">
    <property type="match status" value="1"/>
</dbReference>
<dbReference type="InterPro" id="IPR050832">
    <property type="entry name" value="Bact_Acetyltransf"/>
</dbReference>
<gene>
    <name evidence="4" type="ORF">JQ615_24880</name>
</gene>
<evidence type="ECO:0000313" key="5">
    <source>
        <dbReference type="Proteomes" id="UP001315278"/>
    </source>
</evidence>
<dbReference type="PROSITE" id="PS51186">
    <property type="entry name" value="GNAT"/>
    <property type="match status" value="2"/>
</dbReference>
<dbReference type="PANTHER" id="PTHR43877">
    <property type="entry name" value="AMINOALKYLPHOSPHONATE N-ACETYLTRANSFERASE-RELATED-RELATED"/>
    <property type="match status" value="1"/>
</dbReference>
<evidence type="ECO:0000256" key="2">
    <source>
        <dbReference type="ARBA" id="ARBA00023315"/>
    </source>
</evidence>
<evidence type="ECO:0000259" key="3">
    <source>
        <dbReference type="PROSITE" id="PS51186"/>
    </source>
</evidence>
<name>A0ABS5FPE5_9BRAD</name>
<dbReference type="EMBL" id="JAFCJH010000029">
    <property type="protein sequence ID" value="MBR0798626.1"/>
    <property type="molecule type" value="Genomic_DNA"/>
</dbReference>
<keyword evidence="5" id="KW-1185">Reference proteome</keyword>
<evidence type="ECO:0000313" key="4">
    <source>
        <dbReference type="EMBL" id="MBR0798626.1"/>
    </source>
</evidence>
<dbReference type="RefSeq" id="WP_212493835.1">
    <property type="nucleotide sequence ID" value="NZ_JAFCJH010000029.1"/>
</dbReference>
<proteinExistence type="predicted"/>
<organism evidence="4 5">
    <name type="scientific">Bradyrhizobium jicamae</name>
    <dbReference type="NCBI Taxonomy" id="280332"/>
    <lineage>
        <taxon>Bacteria</taxon>
        <taxon>Pseudomonadati</taxon>
        <taxon>Pseudomonadota</taxon>
        <taxon>Alphaproteobacteria</taxon>
        <taxon>Hyphomicrobiales</taxon>
        <taxon>Nitrobacteraceae</taxon>
        <taxon>Bradyrhizobium</taxon>
    </lineage>
</organism>
<feature type="domain" description="N-acetyltransferase" evidence="3">
    <location>
        <begin position="169"/>
        <end position="308"/>
    </location>
</feature>
<dbReference type="InterPro" id="IPR000182">
    <property type="entry name" value="GNAT_dom"/>
</dbReference>
<reference evidence="5" key="1">
    <citation type="journal article" date="2021" name="ISME J.">
        <title>Evolutionary origin and ecological implication of a unique nif island in free-living Bradyrhizobium lineages.</title>
        <authorList>
            <person name="Tao J."/>
        </authorList>
    </citation>
    <scope>NUCLEOTIDE SEQUENCE [LARGE SCALE GENOMIC DNA]</scope>
    <source>
        <strain evidence="5">SZCCT0434</strain>
    </source>
</reference>
<dbReference type="SUPFAM" id="SSF55729">
    <property type="entry name" value="Acyl-CoA N-acyltransferases (Nat)"/>
    <property type="match status" value="2"/>
</dbReference>
<accession>A0ABS5FPE5</accession>
<dbReference type="InterPro" id="IPR016181">
    <property type="entry name" value="Acyl_CoA_acyltransferase"/>
</dbReference>
<comment type="caution">
    <text evidence="4">The sequence shown here is derived from an EMBL/GenBank/DDBJ whole genome shotgun (WGS) entry which is preliminary data.</text>
</comment>
<sequence>MDDSITIRPLRETDADAVVALYSKAATVEPRLGPITLPQWGQFLKLPQNRGGRDFRVAERNGRLVGLAESSLRDHGGHHCRFLKIVVVPEARRRGTALALFDDVLAIDAGDDLAIQTLVSPDWPAGMAFVSAFGFARIESEIGMKCVEPLQPARTLAAARASIERAGDVTACAAEIAHIHNTAYASDAAFRLYSPEEMAQLLTESEVWIASEDGQVSGFCLTEPEQNSMWIESVAVDPARQGRGLGQVLVYHVLTAHEVSVEHPCWLNVSSRNPAALKIYRRLGFRPQHETCRFSATRGELIAARHRRFN</sequence>
<keyword evidence="2" id="KW-0012">Acyltransferase</keyword>
<feature type="domain" description="N-acetyltransferase" evidence="3">
    <location>
        <begin position="5"/>
        <end position="157"/>
    </location>
</feature>
<dbReference type="Pfam" id="PF00583">
    <property type="entry name" value="Acetyltransf_1"/>
    <property type="match status" value="2"/>
</dbReference>